<evidence type="ECO:0000256" key="1">
    <source>
        <dbReference type="ARBA" id="ARBA00001936"/>
    </source>
</evidence>
<dbReference type="Proteomes" id="UP000504637">
    <property type="component" value="Unplaced"/>
</dbReference>
<dbReference type="AlphaFoldDB" id="A0A6J3M5X9"/>
<dbReference type="GO" id="GO:0046872">
    <property type="term" value="F:metal ion binding"/>
    <property type="evidence" value="ECO:0007669"/>
    <property type="project" value="UniProtKB-KW"/>
</dbReference>
<keyword evidence="3" id="KW-0378">Hydrolase</keyword>
<name>A0A6J3M5X9_9PEZI</name>
<dbReference type="GeneID" id="54364247"/>
<comment type="cofactor">
    <cofactor evidence="1">
        <name>Mn(2+)</name>
        <dbReference type="ChEBI" id="CHEBI:29035"/>
    </cofactor>
</comment>
<keyword evidence="2" id="KW-0479">Metal-binding</keyword>
<protein>
    <submittedName>
        <fullName evidence="7">DHH phosphoesterase</fullName>
    </submittedName>
</protein>
<evidence type="ECO:0000256" key="4">
    <source>
        <dbReference type="ARBA" id="ARBA00023211"/>
    </source>
</evidence>
<dbReference type="InterPro" id="IPR038763">
    <property type="entry name" value="DHH_sf"/>
</dbReference>
<dbReference type="GO" id="GO:0005737">
    <property type="term" value="C:cytoplasm"/>
    <property type="evidence" value="ECO:0007669"/>
    <property type="project" value="InterPro"/>
</dbReference>
<dbReference type="InterPro" id="IPR030476">
    <property type="entry name" value="Pentaxin_CS"/>
</dbReference>
<accession>A0A6J3M5X9</accession>
<dbReference type="PANTHER" id="PTHR12112">
    <property type="entry name" value="BNIP - RELATED"/>
    <property type="match status" value="1"/>
</dbReference>
<evidence type="ECO:0000313" key="6">
    <source>
        <dbReference type="Proteomes" id="UP000504637"/>
    </source>
</evidence>
<dbReference type="Gene3D" id="3.90.1640.10">
    <property type="entry name" value="inorganic pyrophosphatase (n-terminal core)"/>
    <property type="match status" value="1"/>
</dbReference>
<dbReference type="OrthoDB" id="374045at2759"/>
<sequence length="404" mass="44251">MSRASMQSFLATAKARLQQVVKQRGRAKLVIGNESADLDSIASALVYGYLQSYCLPDGDSVDITIPVTNIPSADLALRPELTALLKYANIRPSELITLDDLGTTFLSAEQTQWTLVDHNVLQSDLGQRYAGRVAGVIDHHDDEKKVPRNASPRIIEKSGSCNSLIINHFCSSWQSSSSLAAADAQIAKLSLGAILIDTINMTDRNKVTPHDEEAVQYLEAKVATSTATADKHYDREDFYNVINAAKNNIDDLSIYDILRKDYKQWTDDDSGLVLGTAAIVQNFAYLQSKDADLLEVCSKFATDRSLDLLAVMTASTSKSGEFGRELLLIACKEDAPVEAARHFSDSSKDELQLVDLQNDLHGPEFPFVHLWKQENLAASRKQVAPLLREAMSSSNAGSATNGKL</sequence>
<evidence type="ECO:0000313" key="7">
    <source>
        <dbReference type="RefSeq" id="XP_033459970.1"/>
    </source>
</evidence>
<evidence type="ECO:0000256" key="3">
    <source>
        <dbReference type="ARBA" id="ARBA00022801"/>
    </source>
</evidence>
<dbReference type="SUPFAM" id="SSF64182">
    <property type="entry name" value="DHH phosphoesterases"/>
    <property type="match status" value="1"/>
</dbReference>
<dbReference type="PANTHER" id="PTHR12112:SF39">
    <property type="entry name" value="EG:152A3.5 PROTEIN (FBGN0003116_PN PROTEIN)"/>
    <property type="match status" value="1"/>
</dbReference>
<reference evidence="7" key="3">
    <citation type="submission" date="2025-08" db="UniProtKB">
        <authorList>
            <consortium name="RefSeq"/>
        </authorList>
    </citation>
    <scope>IDENTIFICATION</scope>
    <source>
        <strain evidence="7">CBS 342.82</strain>
    </source>
</reference>
<dbReference type="GO" id="GO:0004309">
    <property type="term" value="F:exopolyphosphatase activity"/>
    <property type="evidence" value="ECO:0007669"/>
    <property type="project" value="TreeGrafter"/>
</dbReference>
<dbReference type="Gene3D" id="3.10.310.20">
    <property type="entry name" value="DHHA2 domain"/>
    <property type="match status" value="1"/>
</dbReference>
<evidence type="ECO:0000259" key="5">
    <source>
        <dbReference type="SMART" id="SM01131"/>
    </source>
</evidence>
<evidence type="ECO:0000256" key="2">
    <source>
        <dbReference type="ARBA" id="ARBA00022723"/>
    </source>
</evidence>
<keyword evidence="6" id="KW-1185">Reference proteome</keyword>
<dbReference type="SMART" id="SM01131">
    <property type="entry name" value="DHHA2"/>
    <property type="match status" value="1"/>
</dbReference>
<dbReference type="InterPro" id="IPR004097">
    <property type="entry name" value="DHHA2"/>
</dbReference>
<dbReference type="RefSeq" id="XP_033459970.1">
    <property type="nucleotide sequence ID" value="XM_033606447.1"/>
</dbReference>
<gene>
    <name evidence="7" type="ORF">K489DRAFT_388788</name>
</gene>
<feature type="domain" description="DHHA2" evidence="5">
    <location>
        <begin position="239"/>
        <end position="391"/>
    </location>
</feature>
<dbReference type="InterPro" id="IPR038222">
    <property type="entry name" value="DHHA2_dom_sf"/>
</dbReference>
<dbReference type="InterPro" id="IPR001667">
    <property type="entry name" value="DDH_dom"/>
</dbReference>
<proteinExistence type="predicted"/>
<keyword evidence="4" id="KW-0464">Manganese</keyword>
<organism evidence="7">
    <name type="scientific">Dissoconium aciculare CBS 342.82</name>
    <dbReference type="NCBI Taxonomy" id="1314786"/>
    <lineage>
        <taxon>Eukaryota</taxon>
        <taxon>Fungi</taxon>
        <taxon>Dikarya</taxon>
        <taxon>Ascomycota</taxon>
        <taxon>Pezizomycotina</taxon>
        <taxon>Dothideomycetes</taxon>
        <taxon>Dothideomycetidae</taxon>
        <taxon>Mycosphaerellales</taxon>
        <taxon>Dissoconiaceae</taxon>
        <taxon>Dissoconium</taxon>
    </lineage>
</organism>
<reference evidence="7" key="2">
    <citation type="submission" date="2020-04" db="EMBL/GenBank/DDBJ databases">
        <authorList>
            <consortium name="NCBI Genome Project"/>
        </authorList>
    </citation>
    <scope>NUCLEOTIDE SEQUENCE</scope>
    <source>
        <strain evidence="7">CBS 342.82</strain>
    </source>
</reference>
<dbReference type="Pfam" id="PF01368">
    <property type="entry name" value="DHH"/>
    <property type="match status" value="1"/>
</dbReference>
<dbReference type="PROSITE" id="PS00289">
    <property type="entry name" value="PTX_1"/>
    <property type="match status" value="1"/>
</dbReference>
<reference evidence="7" key="1">
    <citation type="submission" date="2020-01" db="EMBL/GenBank/DDBJ databases">
        <authorList>
            <consortium name="DOE Joint Genome Institute"/>
            <person name="Haridas S."/>
            <person name="Albert R."/>
            <person name="Binder M."/>
            <person name="Bloem J."/>
            <person name="Labutti K."/>
            <person name="Salamov A."/>
            <person name="Andreopoulos B."/>
            <person name="Baker S.E."/>
            <person name="Barry K."/>
            <person name="Bills G."/>
            <person name="Bluhm B.H."/>
            <person name="Cannon C."/>
            <person name="Castanera R."/>
            <person name="Culley D.E."/>
            <person name="Daum C."/>
            <person name="Ezra D."/>
            <person name="Gonzalez J.B."/>
            <person name="Henrissat B."/>
            <person name="Kuo A."/>
            <person name="Liang C."/>
            <person name="Lipzen A."/>
            <person name="Lutzoni F."/>
            <person name="Magnuson J."/>
            <person name="Mondo S."/>
            <person name="Nolan M."/>
            <person name="Ohm R."/>
            <person name="Pangilinan J."/>
            <person name="Park H.-J."/>
            <person name="Ramirez L."/>
            <person name="Alfaro M."/>
            <person name="Sun H."/>
            <person name="Tritt A."/>
            <person name="Yoshinaga Y."/>
            <person name="Zwiers L.-H."/>
            <person name="Turgeon B.G."/>
            <person name="Goodwin S.B."/>
            <person name="Spatafora J.W."/>
            <person name="Crous P.W."/>
            <person name="Grigoriev I.V."/>
        </authorList>
    </citation>
    <scope>NUCLEOTIDE SEQUENCE</scope>
    <source>
        <strain evidence="7">CBS 342.82</strain>
    </source>
</reference>
<dbReference type="Pfam" id="PF02833">
    <property type="entry name" value="DHHA2"/>
    <property type="match status" value="1"/>
</dbReference>